<evidence type="ECO:0000313" key="1">
    <source>
        <dbReference type="EnsemblMetazoa" id="XP_050516401.1"/>
    </source>
</evidence>
<evidence type="ECO:0000313" key="2">
    <source>
        <dbReference type="Proteomes" id="UP001652700"/>
    </source>
</evidence>
<dbReference type="InterPro" id="IPR012337">
    <property type="entry name" value="RNaseH-like_sf"/>
</dbReference>
<organism evidence="1 2">
    <name type="scientific">Diabrotica virgifera virgifera</name>
    <name type="common">western corn rootworm</name>
    <dbReference type="NCBI Taxonomy" id="50390"/>
    <lineage>
        <taxon>Eukaryota</taxon>
        <taxon>Metazoa</taxon>
        <taxon>Ecdysozoa</taxon>
        <taxon>Arthropoda</taxon>
        <taxon>Hexapoda</taxon>
        <taxon>Insecta</taxon>
        <taxon>Pterygota</taxon>
        <taxon>Neoptera</taxon>
        <taxon>Endopterygota</taxon>
        <taxon>Coleoptera</taxon>
        <taxon>Polyphaga</taxon>
        <taxon>Cucujiformia</taxon>
        <taxon>Chrysomeloidea</taxon>
        <taxon>Chrysomelidae</taxon>
        <taxon>Galerucinae</taxon>
        <taxon>Diabroticina</taxon>
        <taxon>Diabroticites</taxon>
        <taxon>Diabrotica</taxon>
    </lineage>
</organism>
<dbReference type="InterPro" id="IPR023211">
    <property type="entry name" value="DNA_pol_palm_dom_sf"/>
</dbReference>
<reference evidence="1" key="1">
    <citation type="submission" date="2025-05" db="UniProtKB">
        <authorList>
            <consortium name="EnsemblMetazoa"/>
        </authorList>
    </citation>
    <scope>IDENTIFICATION</scope>
</reference>
<dbReference type="SUPFAM" id="SSF53098">
    <property type="entry name" value="Ribonuclease H-like"/>
    <property type="match status" value="1"/>
</dbReference>
<keyword evidence="2" id="KW-1185">Reference proteome</keyword>
<dbReference type="InterPro" id="IPR043502">
    <property type="entry name" value="DNA/RNA_pol_sf"/>
</dbReference>
<dbReference type="PANTHER" id="PTHR31511:SF12">
    <property type="entry name" value="RHO TERMINATION FACTOR N-TERMINAL DOMAIN-CONTAINING PROTEIN"/>
    <property type="match status" value="1"/>
</dbReference>
<dbReference type="SUPFAM" id="SSF56672">
    <property type="entry name" value="DNA/RNA polymerases"/>
    <property type="match status" value="1"/>
</dbReference>
<dbReference type="Gene3D" id="3.40.1800.10">
    <property type="entry name" value="His-Me finger endonucleases"/>
    <property type="match status" value="1"/>
</dbReference>
<name>A0ABM5L1T6_DIAVI</name>
<dbReference type="Gene3D" id="3.90.1600.10">
    <property type="entry name" value="Palm domain of DNA polymerase"/>
    <property type="match status" value="1"/>
</dbReference>
<dbReference type="RefSeq" id="XP_050516401.1">
    <property type="nucleotide sequence ID" value="XM_050660444.1"/>
</dbReference>
<protein>
    <recommendedName>
        <fullName evidence="3">DNA-directed DNA polymerase</fullName>
    </recommendedName>
</protein>
<dbReference type="PANTHER" id="PTHR31511">
    <property type="entry name" value="PROTEIN CBG23764"/>
    <property type="match status" value="1"/>
</dbReference>
<dbReference type="GeneID" id="126891264"/>
<proteinExistence type="predicted"/>
<accession>A0ABM5L1T6</accession>
<dbReference type="InterPro" id="IPR044925">
    <property type="entry name" value="His-Me_finger_sf"/>
</dbReference>
<evidence type="ECO:0008006" key="3">
    <source>
        <dbReference type="Google" id="ProtNLM"/>
    </source>
</evidence>
<dbReference type="Proteomes" id="UP001652700">
    <property type="component" value="Unplaced"/>
</dbReference>
<sequence>MDIVKQCKNLLLFIKRIRKIVFDKFTAKDKEIWVKRLTKQIKTCNKERDSGFALNRIVSLEVNINRYEIGNGSSYIKLPESIQKKRACINVKNSDQACFYWAIVSALYPAKAHKELPSSYPWYSTVLKTEDLEAPMPLHQISKFEKLNNISVNVFALELIENNEKSFFTVYPARLTKTVVAKHVNLLLIQNHYFPKLNDYEAPPVDNDNSEIKYHYCHITDMSKLVAGQLNKRKAKLFLCNRCLNYFSTEGKLSEHEKMCADMNNCKMSFPKYDAVSFKNYTYKQTTPFVIYADFECMLEKVTDLQTSCCTKKYQKHIPYSAGYYVKCSYDEKLSFFKSYRGIDCMEWFANELPNLAQSIHSKIKKIIPMQENPSTSKATRCHICEKCFSPTDIIVKDHDHFTGEFRNFAHQACNLNFKKLFVVPVIFHNMSGYDSHFIISELSKKGDISLLPVNKEKYISFTLNDAVTNIKFRFIDSLRFLGASLDELVSTLNKNDFKICKREFSRLSDDEFKLITKKGVFCYDFIDSWEKLNITDLPPIEAFYNKLNDTNLTDEKYAHAKIVWDTFNIENLGQYSDLYLKTDIVLLADVFETFRKKCFITYGLDPAWYYTMPGYSWDCMLKYVGCNLELLRDVDMILFMEKAIRGGISVCSGRMSEANNKYMPNYDPAQPSKYLMYFDVNNLYGWAMGEPLPYGGFEWMDAKDIDVMSVPDDSPVGYMLQVDLDYPRKLHDLHSDFPFAAEHRKALGSNHTKLMTTLYNKKEYIQSAWLRPYIELNTRLRAAATNDFGRNLYKLANNSVFGKTMENIRKHRIVKLVRSWNGRYGAKNLISSARFHSRKIFNENLVAIELIKSDLVFNKPLYIGMTVLDISKLCMYQFHYDYMLPKLGADKCNLMYMDTDSFIYELYCHDAYEEVIKQDLSKFDTSDYAVDNIYNIPRVNKKVLGVMKDENKGEIMTKFVGLRSKMYTFKVQSGRITKKAKGTKYNIVKNVIKFDDYVNCLNDFKEQTATQHSIRSYSHNVYSIEQTKIALSPYDDKRYLIPNSFRTLPLGHYSILE</sequence>
<dbReference type="SUPFAM" id="SSF54060">
    <property type="entry name" value="His-Me finger endonucleases"/>
    <property type="match status" value="1"/>
</dbReference>
<dbReference type="EnsemblMetazoa" id="XM_050660444.1">
    <property type="protein sequence ID" value="XP_050516401.1"/>
    <property type="gene ID" value="LOC126891264"/>
</dbReference>
<dbReference type="InterPro" id="IPR038563">
    <property type="entry name" value="Endonuclease_7_sf"/>
</dbReference>